<evidence type="ECO:0000259" key="1">
    <source>
        <dbReference type="Pfam" id="PF02657"/>
    </source>
</evidence>
<name>A0ABY4SSA9_9ENTR</name>
<proteinExistence type="predicted"/>
<dbReference type="PANTHER" id="PTHR43597:SF3">
    <property type="entry name" value="CYSTEINE DESULFURATION PROTEIN SUFE"/>
    <property type="match status" value="1"/>
</dbReference>
<dbReference type="Gene3D" id="3.90.1010.10">
    <property type="match status" value="1"/>
</dbReference>
<evidence type="ECO:0000313" key="3">
    <source>
        <dbReference type="Proteomes" id="UP001056834"/>
    </source>
</evidence>
<dbReference type="RefSeq" id="WP_250222992.1">
    <property type="nucleotide sequence ID" value="NZ_CP097762.1"/>
</dbReference>
<dbReference type="SUPFAM" id="SSF82649">
    <property type="entry name" value="SufE/NifU"/>
    <property type="match status" value="1"/>
</dbReference>
<sequence length="167" mass="19367">MQYFPTKAQLIKNFSICNNWEEKYIYIMELGRLLPKFPNNLKQQKYQISGCQNKTWIALILTKQNNRIQDTAIQNTPSIKLYGDSDSAIVKGIIAIIFNLYKGRNLEEIIHVDVTTFLINQLQLKQNLTISRSQGIFLILRSIHSQADELLHQKIYSSNIKAILKII</sequence>
<reference evidence="2" key="1">
    <citation type="submission" date="2022-05" db="EMBL/GenBank/DDBJ databases">
        <title>Impact of host demography and evolutionary history on endosymbiont molecular evolution: a test in carpenter ants (Genus Camponotus) and their Blochmannia endosymbionts.</title>
        <authorList>
            <person name="Manthey J.D."/>
            <person name="Giron J.C."/>
            <person name="Hruska J.P."/>
        </authorList>
    </citation>
    <scope>NUCLEOTIDE SEQUENCE</scope>
    <source>
        <strain evidence="2">C-006</strain>
    </source>
</reference>
<protein>
    <submittedName>
        <fullName evidence="2">SufE family protein</fullName>
    </submittedName>
</protein>
<gene>
    <name evidence="2" type="ORF">M9405_01740</name>
</gene>
<feature type="domain" description="Fe-S metabolism associated" evidence="1">
    <location>
        <begin position="12"/>
        <end position="145"/>
    </location>
</feature>
<dbReference type="EMBL" id="CP097762">
    <property type="protein sequence ID" value="URJ24872.1"/>
    <property type="molecule type" value="Genomic_DNA"/>
</dbReference>
<accession>A0ABY4SSA9</accession>
<dbReference type="PANTHER" id="PTHR43597">
    <property type="entry name" value="SULFUR ACCEPTOR PROTEIN CSDE"/>
    <property type="match status" value="1"/>
</dbReference>
<evidence type="ECO:0000313" key="2">
    <source>
        <dbReference type="EMBL" id="URJ24872.1"/>
    </source>
</evidence>
<dbReference type="InterPro" id="IPR003808">
    <property type="entry name" value="Fe-S_metab-assoc_dom"/>
</dbReference>
<organism evidence="2 3">
    <name type="scientific">Candidatus Blochmannia ocreatus</name>
    <name type="common">nom. nud.</name>
    <dbReference type="NCBI Taxonomy" id="251538"/>
    <lineage>
        <taxon>Bacteria</taxon>
        <taxon>Pseudomonadati</taxon>
        <taxon>Pseudomonadota</taxon>
        <taxon>Gammaproteobacteria</taxon>
        <taxon>Enterobacterales</taxon>
        <taxon>Enterobacteriaceae</taxon>
        <taxon>ant endosymbionts</taxon>
        <taxon>Candidatus Blochmanniella</taxon>
    </lineage>
</organism>
<dbReference type="Pfam" id="PF02657">
    <property type="entry name" value="SufE"/>
    <property type="match status" value="1"/>
</dbReference>
<dbReference type="Proteomes" id="UP001056834">
    <property type="component" value="Chromosome"/>
</dbReference>
<keyword evidence="3" id="KW-1185">Reference proteome</keyword>